<evidence type="ECO:0000256" key="2">
    <source>
        <dbReference type="ARBA" id="ARBA00022723"/>
    </source>
</evidence>
<keyword evidence="2" id="KW-0479">Metal-binding</keyword>
<dbReference type="Gene3D" id="3.40.630.10">
    <property type="entry name" value="Zn peptidases"/>
    <property type="match status" value="1"/>
</dbReference>
<dbReference type="SUPFAM" id="SSF53187">
    <property type="entry name" value="Zn-dependent exopeptidases"/>
    <property type="match status" value="1"/>
</dbReference>
<gene>
    <name evidence="6" type="ORF">ROR02_16140</name>
</gene>
<name>A0A512H7P8_9PROT</name>
<evidence type="ECO:0000259" key="5">
    <source>
        <dbReference type="Pfam" id="PF24827"/>
    </source>
</evidence>
<keyword evidence="3" id="KW-0378">Hydrolase</keyword>
<dbReference type="PANTHER" id="PTHR37326:SF1">
    <property type="entry name" value="BLL3975 PROTEIN"/>
    <property type="match status" value="1"/>
</dbReference>
<comment type="cofactor">
    <cofactor evidence="1">
        <name>Zn(2+)</name>
        <dbReference type="ChEBI" id="CHEBI:29105"/>
    </cofactor>
</comment>
<evidence type="ECO:0000256" key="3">
    <source>
        <dbReference type="ARBA" id="ARBA00022801"/>
    </source>
</evidence>
<accession>A0A512H7P8</accession>
<dbReference type="PANTHER" id="PTHR37326">
    <property type="entry name" value="BLL3975 PROTEIN"/>
    <property type="match status" value="1"/>
</dbReference>
<dbReference type="OrthoDB" id="9782876at2"/>
<organism evidence="6 7">
    <name type="scientific">Pararhodospirillum oryzae</name>
    <dbReference type="NCBI Taxonomy" id="478448"/>
    <lineage>
        <taxon>Bacteria</taxon>
        <taxon>Pseudomonadati</taxon>
        <taxon>Pseudomonadota</taxon>
        <taxon>Alphaproteobacteria</taxon>
        <taxon>Rhodospirillales</taxon>
        <taxon>Rhodospirillaceae</taxon>
        <taxon>Pararhodospirillum</taxon>
    </lineage>
</organism>
<sequence>MVATTLVPLPCASPGTRRTLVVHRWGVPGGRPRIYLQAGLHADEGPGLLVLEHLAQRLDVAEAAGHLAGEVVMVPLANPIGLGQRVHDHLIGRFHLDTGCNFNRHHLDLTGSIAALLKEDLTGTPDRIRERVRAAVGAAWEAARPATADESAALRWHLFGLAFDADVALDLHCDSEAVLHVYGAATHAPEVARVAARLGAVVALLADSSGERPFDESLAQPWIALRDAWGECVPVGCLSLTVELRGSADITDDLAAADADALFGVLRDQGVVRGDAPNEETVHPDPPGPFPLVCPLTGVDMITAPVAGVVIFRAAPGDRIEVGQVVAEILDPLDRGPHRRAPLVSRAGGVLFARLSRRLVAPGDVVAKVAGPAPLAHRTGSLLTA</sequence>
<dbReference type="InterPro" id="IPR053138">
    <property type="entry name" value="N-alpha-Ac-DABA_deacetylase"/>
</dbReference>
<reference evidence="6 7" key="1">
    <citation type="submission" date="2019-07" db="EMBL/GenBank/DDBJ databases">
        <title>Whole genome shotgun sequence of Rhodospirillum oryzae NBRC 107573.</title>
        <authorList>
            <person name="Hosoyama A."/>
            <person name="Uohara A."/>
            <person name="Ohji S."/>
            <person name="Ichikawa N."/>
        </authorList>
    </citation>
    <scope>NUCLEOTIDE SEQUENCE [LARGE SCALE GENOMIC DNA]</scope>
    <source>
        <strain evidence="6 7">NBRC 107573</strain>
    </source>
</reference>
<dbReference type="Pfam" id="PF24827">
    <property type="entry name" value="AstE_AspA_cat"/>
    <property type="match status" value="1"/>
</dbReference>
<dbReference type="RefSeq" id="WP_147163513.1">
    <property type="nucleotide sequence ID" value="NZ_BJZO01000037.1"/>
</dbReference>
<dbReference type="AlphaFoldDB" id="A0A512H7P8"/>
<evidence type="ECO:0000256" key="4">
    <source>
        <dbReference type="ARBA" id="ARBA00022833"/>
    </source>
</evidence>
<dbReference type="EMBL" id="BJZO01000037">
    <property type="protein sequence ID" value="GEO81483.1"/>
    <property type="molecule type" value="Genomic_DNA"/>
</dbReference>
<dbReference type="Proteomes" id="UP000321567">
    <property type="component" value="Unassembled WGS sequence"/>
</dbReference>
<protein>
    <submittedName>
        <fullName evidence="6">Succinylglutamate desuccinylase</fullName>
    </submittedName>
</protein>
<comment type="caution">
    <text evidence="6">The sequence shown here is derived from an EMBL/GenBank/DDBJ whole genome shotgun (WGS) entry which is preliminary data.</text>
</comment>
<proteinExistence type="predicted"/>
<evidence type="ECO:0000256" key="1">
    <source>
        <dbReference type="ARBA" id="ARBA00001947"/>
    </source>
</evidence>
<dbReference type="GO" id="GO:0046872">
    <property type="term" value="F:metal ion binding"/>
    <property type="evidence" value="ECO:0007669"/>
    <property type="project" value="UniProtKB-KW"/>
</dbReference>
<dbReference type="InterPro" id="IPR055438">
    <property type="entry name" value="AstE_AspA_cat"/>
</dbReference>
<keyword evidence="4" id="KW-0862">Zinc</keyword>
<evidence type="ECO:0000313" key="6">
    <source>
        <dbReference type="EMBL" id="GEO81483.1"/>
    </source>
</evidence>
<dbReference type="GO" id="GO:0016788">
    <property type="term" value="F:hydrolase activity, acting on ester bonds"/>
    <property type="evidence" value="ECO:0007669"/>
    <property type="project" value="InterPro"/>
</dbReference>
<keyword evidence="7" id="KW-1185">Reference proteome</keyword>
<feature type="domain" description="Succinylglutamate desuccinylase/Aspartoacylase catalytic" evidence="5">
    <location>
        <begin position="32"/>
        <end position="266"/>
    </location>
</feature>
<evidence type="ECO:0000313" key="7">
    <source>
        <dbReference type="Proteomes" id="UP000321567"/>
    </source>
</evidence>